<evidence type="ECO:0000313" key="2">
    <source>
        <dbReference type="EMBL" id="CAF0931464.1"/>
    </source>
</evidence>
<keyword evidence="1" id="KW-0472">Membrane</keyword>
<dbReference type="EMBL" id="CAJNOJ010000041">
    <property type="protein sequence ID" value="CAF0931464.1"/>
    <property type="molecule type" value="Genomic_DNA"/>
</dbReference>
<evidence type="ECO:0000256" key="1">
    <source>
        <dbReference type="SAM" id="Phobius"/>
    </source>
</evidence>
<organism evidence="3 4">
    <name type="scientific">Adineta ricciae</name>
    <name type="common">Rotifer</name>
    <dbReference type="NCBI Taxonomy" id="249248"/>
    <lineage>
        <taxon>Eukaryota</taxon>
        <taxon>Metazoa</taxon>
        <taxon>Spiralia</taxon>
        <taxon>Gnathifera</taxon>
        <taxon>Rotifera</taxon>
        <taxon>Eurotatoria</taxon>
        <taxon>Bdelloidea</taxon>
        <taxon>Adinetida</taxon>
        <taxon>Adinetidae</taxon>
        <taxon>Adineta</taxon>
    </lineage>
</organism>
<reference evidence="3" key="1">
    <citation type="submission" date="2021-02" db="EMBL/GenBank/DDBJ databases">
        <authorList>
            <person name="Nowell W R."/>
        </authorList>
    </citation>
    <scope>NUCLEOTIDE SEQUENCE</scope>
</reference>
<dbReference type="Proteomes" id="UP000663828">
    <property type="component" value="Unassembled WGS sequence"/>
</dbReference>
<feature type="transmembrane region" description="Helical" evidence="1">
    <location>
        <begin position="27"/>
        <end position="47"/>
    </location>
</feature>
<dbReference type="AlphaFoldDB" id="A0A815YYN8"/>
<dbReference type="OrthoDB" id="10030165at2759"/>
<keyword evidence="1" id="KW-0812">Transmembrane</keyword>
<name>A0A815YYN8_ADIRI</name>
<protein>
    <submittedName>
        <fullName evidence="3">Uncharacterized protein</fullName>
    </submittedName>
</protein>
<keyword evidence="1" id="KW-1133">Transmembrane helix</keyword>
<gene>
    <name evidence="2" type="ORF">EDS130_LOCUS11314</name>
    <name evidence="3" type="ORF">XAT740_LOCUS44915</name>
</gene>
<accession>A0A815YYN8</accession>
<evidence type="ECO:0000313" key="3">
    <source>
        <dbReference type="EMBL" id="CAF1575588.1"/>
    </source>
</evidence>
<dbReference type="Proteomes" id="UP000663852">
    <property type="component" value="Unassembled WGS sequence"/>
</dbReference>
<sequence length="187" mass="20915">MDIILTAVGEFVWSASCAIINFCVSSGFSATAVFISFLCVILTSAFYKYSTSREQMSMADNASCPFDEHDDGTLDQLTSTPSALNCPFLAEHNDNHTNNNINTLSEIEIRVEESSSETETNDEQASNEILLDTIEGSEEEIQKQQIANIYRLLNDQHLINNWTTTDFLEQLKMYGLDAYEEDEPAPS</sequence>
<proteinExistence type="predicted"/>
<keyword evidence="4" id="KW-1185">Reference proteome</keyword>
<dbReference type="EMBL" id="CAJNOR010005767">
    <property type="protein sequence ID" value="CAF1575588.1"/>
    <property type="molecule type" value="Genomic_DNA"/>
</dbReference>
<comment type="caution">
    <text evidence="3">The sequence shown here is derived from an EMBL/GenBank/DDBJ whole genome shotgun (WGS) entry which is preliminary data.</text>
</comment>
<evidence type="ECO:0000313" key="4">
    <source>
        <dbReference type="Proteomes" id="UP000663828"/>
    </source>
</evidence>